<comment type="similarity">
    <text evidence="2">Belongs to the chloride channel (TC 2.A.49) family.</text>
</comment>
<evidence type="ECO:0000313" key="14">
    <source>
        <dbReference type="EMBL" id="GLC49199.1"/>
    </source>
</evidence>
<feature type="compositionally biased region" description="Pro residues" evidence="11">
    <location>
        <begin position="865"/>
        <end position="879"/>
    </location>
</feature>
<accession>A0A9W6EY69</accession>
<feature type="transmembrane region" description="Helical" evidence="12">
    <location>
        <begin position="593"/>
        <end position="615"/>
    </location>
</feature>
<dbReference type="InterPro" id="IPR000644">
    <property type="entry name" value="CBS_dom"/>
</dbReference>
<feature type="compositionally biased region" description="Low complexity" evidence="11">
    <location>
        <begin position="727"/>
        <end position="737"/>
    </location>
</feature>
<evidence type="ECO:0000256" key="6">
    <source>
        <dbReference type="ARBA" id="ARBA00022989"/>
    </source>
</evidence>
<feature type="transmembrane region" description="Helical" evidence="12">
    <location>
        <begin position="563"/>
        <end position="581"/>
    </location>
</feature>
<feature type="compositionally biased region" description="Low complexity" evidence="11">
    <location>
        <begin position="752"/>
        <end position="767"/>
    </location>
</feature>
<dbReference type="GO" id="GO:0015108">
    <property type="term" value="F:chloride transmembrane transporter activity"/>
    <property type="evidence" value="ECO:0007669"/>
    <property type="project" value="InterPro"/>
</dbReference>
<feature type="transmembrane region" description="Helical" evidence="12">
    <location>
        <begin position="308"/>
        <end position="329"/>
    </location>
</feature>
<dbReference type="PANTHER" id="PTHR11689">
    <property type="entry name" value="CHLORIDE CHANNEL PROTEIN CLC FAMILY MEMBER"/>
    <property type="match status" value="1"/>
</dbReference>
<evidence type="ECO:0000256" key="7">
    <source>
        <dbReference type="ARBA" id="ARBA00023065"/>
    </source>
</evidence>
<evidence type="ECO:0000256" key="3">
    <source>
        <dbReference type="ARBA" id="ARBA00022448"/>
    </source>
</evidence>
<keyword evidence="9 12" id="KW-0472">Membrane</keyword>
<evidence type="ECO:0000256" key="4">
    <source>
        <dbReference type="ARBA" id="ARBA00022692"/>
    </source>
</evidence>
<keyword evidence="7" id="KW-0406">Ion transport</keyword>
<feature type="transmembrane region" description="Helical" evidence="12">
    <location>
        <begin position="201"/>
        <end position="219"/>
    </location>
</feature>
<name>A0A9W6EY69_9CHLO</name>
<feature type="transmembrane region" description="Helical" evidence="12">
    <location>
        <begin position="406"/>
        <end position="427"/>
    </location>
</feature>
<feature type="region of interest" description="Disordered" evidence="11">
    <location>
        <begin position="1208"/>
        <end position="1251"/>
    </location>
</feature>
<dbReference type="Gene3D" id="1.10.3080.10">
    <property type="entry name" value="Clc chloride channel"/>
    <property type="match status" value="1"/>
</dbReference>
<keyword evidence="15" id="KW-1185">Reference proteome</keyword>
<evidence type="ECO:0000256" key="1">
    <source>
        <dbReference type="ARBA" id="ARBA00004141"/>
    </source>
</evidence>
<dbReference type="InterPro" id="IPR001807">
    <property type="entry name" value="ClC"/>
</dbReference>
<evidence type="ECO:0000313" key="15">
    <source>
        <dbReference type="Proteomes" id="UP001165080"/>
    </source>
</evidence>
<comment type="caution">
    <text evidence="14">The sequence shown here is derived from an EMBL/GenBank/DDBJ whole genome shotgun (WGS) entry which is preliminary data.</text>
</comment>
<keyword evidence="4 12" id="KW-0812">Transmembrane</keyword>
<feature type="compositionally biased region" description="Low complexity" evidence="11">
    <location>
        <begin position="1237"/>
        <end position="1251"/>
    </location>
</feature>
<keyword evidence="6 12" id="KW-1133">Transmembrane helix</keyword>
<dbReference type="GO" id="GO:0016020">
    <property type="term" value="C:membrane"/>
    <property type="evidence" value="ECO:0007669"/>
    <property type="project" value="UniProtKB-SubCell"/>
</dbReference>
<feature type="transmembrane region" description="Helical" evidence="12">
    <location>
        <begin position="522"/>
        <end position="543"/>
    </location>
</feature>
<evidence type="ECO:0000256" key="11">
    <source>
        <dbReference type="SAM" id="MobiDB-lite"/>
    </source>
</evidence>
<feature type="transmembrane region" description="Helical" evidence="12">
    <location>
        <begin position="365"/>
        <end position="385"/>
    </location>
</feature>
<dbReference type="EMBL" id="BRXU01000002">
    <property type="protein sequence ID" value="GLC49199.1"/>
    <property type="molecule type" value="Genomic_DNA"/>
</dbReference>
<keyword evidence="10" id="KW-0868">Chloride</keyword>
<dbReference type="InterPro" id="IPR046342">
    <property type="entry name" value="CBS_dom_sf"/>
</dbReference>
<feature type="compositionally biased region" description="Low complexity" evidence="11">
    <location>
        <begin position="781"/>
        <end position="797"/>
    </location>
</feature>
<gene>
    <name evidence="14" type="primary">PLEST004345</name>
    <name evidence="14" type="ORF">PLESTB_000193000</name>
</gene>
<dbReference type="PRINTS" id="PR00762">
    <property type="entry name" value="CLCHANNEL"/>
</dbReference>
<evidence type="ECO:0000256" key="2">
    <source>
        <dbReference type="ARBA" id="ARBA00009476"/>
    </source>
</evidence>
<dbReference type="PANTHER" id="PTHR11689:SF136">
    <property type="entry name" value="H(+)_CL(-) EXCHANGE TRANSPORTER 7"/>
    <property type="match status" value="1"/>
</dbReference>
<dbReference type="AlphaFoldDB" id="A0A9W6EY69"/>
<evidence type="ECO:0000256" key="5">
    <source>
        <dbReference type="ARBA" id="ARBA00022737"/>
    </source>
</evidence>
<evidence type="ECO:0000256" key="10">
    <source>
        <dbReference type="ARBA" id="ARBA00023214"/>
    </source>
</evidence>
<evidence type="ECO:0000256" key="9">
    <source>
        <dbReference type="ARBA" id="ARBA00023136"/>
    </source>
</evidence>
<feature type="domain" description="CBS" evidence="13">
    <location>
        <begin position="1136"/>
        <end position="1185"/>
    </location>
</feature>
<feature type="region of interest" description="Disordered" evidence="11">
    <location>
        <begin position="974"/>
        <end position="995"/>
    </location>
</feature>
<feature type="compositionally biased region" description="Low complexity" evidence="11">
    <location>
        <begin position="829"/>
        <end position="851"/>
    </location>
</feature>
<reference evidence="14 15" key="1">
    <citation type="journal article" date="2023" name="Commun. Biol.">
        <title>Reorganization of the ancestral sex-determining regions during the evolution of trioecy in Pleodorina starrii.</title>
        <authorList>
            <person name="Takahashi K."/>
            <person name="Suzuki S."/>
            <person name="Kawai-Toyooka H."/>
            <person name="Yamamoto K."/>
            <person name="Hamaji T."/>
            <person name="Ootsuki R."/>
            <person name="Yamaguchi H."/>
            <person name="Kawachi M."/>
            <person name="Higashiyama T."/>
            <person name="Nozaki H."/>
        </authorList>
    </citation>
    <scope>NUCLEOTIDE SEQUENCE [LARGE SCALE GENOMIC DNA]</scope>
    <source>
        <strain evidence="14 15">NIES-4479</strain>
    </source>
</reference>
<evidence type="ECO:0000256" key="8">
    <source>
        <dbReference type="ARBA" id="ARBA00023122"/>
    </source>
</evidence>
<evidence type="ECO:0000259" key="13">
    <source>
        <dbReference type="Pfam" id="PF00571"/>
    </source>
</evidence>
<feature type="transmembrane region" description="Helical" evidence="12">
    <location>
        <begin position="272"/>
        <end position="296"/>
    </location>
</feature>
<keyword evidence="5" id="KW-0677">Repeat</keyword>
<proteinExistence type="inferred from homology"/>
<dbReference type="Proteomes" id="UP001165080">
    <property type="component" value="Unassembled WGS sequence"/>
</dbReference>
<dbReference type="InterPro" id="IPR051280">
    <property type="entry name" value="Cl-channel/antiporter"/>
</dbReference>
<dbReference type="Pfam" id="PF00654">
    <property type="entry name" value="Voltage_CLC"/>
    <property type="match status" value="1"/>
</dbReference>
<dbReference type="SUPFAM" id="SSF81340">
    <property type="entry name" value="Clc chloride channel"/>
    <property type="match status" value="1"/>
</dbReference>
<dbReference type="SUPFAM" id="SSF54631">
    <property type="entry name" value="CBS-domain pair"/>
    <property type="match status" value="1"/>
</dbReference>
<sequence length="1251" mass="128855">MDNHVGTAFERVTMEAVATSHAVANMGPSSTAAAAAAAAVAAKLMPAERQVREAKRRLQEAETLLSKFPRYRANDYAVEESDLRRSLILNTTESQFRWDKAFSWLLSLIIGVLNGIAGFAFTQGINWLNRAKFETTLSLIRPGGPGIWPYLTYLAFSVAYALGGALLGSYVSPQAAGSGIPEIRCYLNGIHVRGLLTVRTFFAKSFGVVLSVASGLVVGKEGPFTHVGAILGGGVGHLGSTSLTRATGGQMRAALQTRFGRYFKSAVSHRDYVAAGASAGVASAFAAPIGGILFSVEQGASFYNLNMLSHAFLSAGIAVYVSALLQAAFSEGASLYKTAMTTKQAFVLLSAVPDNTRLWYYSWELPIFAVMGVLGGLLGAAMVALNNAVTRLRRRFVPPTAPARRVAEVISLAVLTATAWFLASYLSPCGSYPPKYMLIDNQGNETGLGNPAVLYGGYYPQLWCPNGTYNEYGTLFFMPQSTTITMLFQYQLPSGASFIYNIGAMAALFTVGWLFMSVTFGIGTVTGLFVPSLLVGGAGGRLMGRLVRAIMLHLGYQNDNGTGVINICLSAYAIVGAGALMGGVSRMLLCNTVLVMETAAANILIMPLIVTTFIAKAVADLLTPVGIFDVAIQRAGYPYLAAEPPELTDIKMQHALTAGDVMSANLATLPARLPVSQLVEALRRYPNFSTFPLTEPPAAAAAPAVAAAAAAAFPEATANPNTCCGASSSSDSGTNTDGETDGTGGPLRGAATTTTNNTNNTNNTNTTGASANPANDGAVRSAADNAVGGASSAASMSLQRPPLPLPPASPVGCDPQHPRGANGGYSHVTSTAATPAATPRAATTRAASPAPCCDREEGALAAAAAPPPPPLPPTAPPPASAARRRSWRNALHPPPHLQQPTPGSGASFLSAFAGGIMAAAVSAVPAVLPAEVLRVVGWAAGGRTGGQHVRGGGAGEGAGAVRLGSISAPLPLAPPAEALPGGAEPPPGAADGRGAAAAAAEVPLFPPAAAEPPQAAAAAAGVGVGVGGVLIGTISRSVLLKLLEMQLEISTRPGLSAFSVTGTAAGKGASAAAAADTVAEPQWLSRRRAAMSRQRAARLMDALDNYPAKAPSDREGEELLFGRLGPGELARFLDLRHYMQRVPYIVPATASLARTYRLFRGLGLHHIFVTAPNIPIIGLITRTDIAPPAAYKAAYRLAQREQAQLQEIMKPPPPPPGDGAPGEAVSAADPGGGGRRSGSPARAARGLSGVF</sequence>
<organism evidence="14 15">
    <name type="scientific">Pleodorina starrii</name>
    <dbReference type="NCBI Taxonomy" id="330485"/>
    <lineage>
        <taxon>Eukaryota</taxon>
        <taxon>Viridiplantae</taxon>
        <taxon>Chlorophyta</taxon>
        <taxon>core chlorophytes</taxon>
        <taxon>Chlorophyceae</taxon>
        <taxon>CS clade</taxon>
        <taxon>Chlamydomonadales</taxon>
        <taxon>Volvocaceae</taxon>
        <taxon>Pleodorina</taxon>
    </lineage>
</organism>
<feature type="transmembrane region" description="Helical" evidence="12">
    <location>
        <begin position="147"/>
        <end position="171"/>
    </location>
</feature>
<feature type="transmembrane region" description="Helical" evidence="12">
    <location>
        <begin position="104"/>
        <end position="127"/>
    </location>
</feature>
<feature type="region of interest" description="Disordered" evidence="11">
    <location>
        <begin position="723"/>
        <end position="885"/>
    </location>
</feature>
<keyword evidence="8" id="KW-0129">CBS domain</keyword>
<dbReference type="Pfam" id="PF00571">
    <property type="entry name" value="CBS"/>
    <property type="match status" value="1"/>
</dbReference>
<feature type="transmembrane region" description="Helical" evidence="12">
    <location>
        <begin position="498"/>
        <end position="515"/>
    </location>
</feature>
<keyword evidence="3" id="KW-0813">Transport</keyword>
<protein>
    <recommendedName>
        <fullName evidence="13">CBS domain-containing protein</fullName>
    </recommendedName>
</protein>
<comment type="subcellular location">
    <subcellularLocation>
        <location evidence="1">Membrane</location>
        <topology evidence="1">Multi-pass membrane protein</topology>
    </subcellularLocation>
</comment>
<evidence type="ECO:0000256" key="12">
    <source>
        <dbReference type="SAM" id="Phobius"/>
    </source>
</evidence>
<dbReference type="InterPro" id="IPR014743">
    <property type="entry name" value="Cl-channel_core"/>
</dbReference>